<evidence type="ECO:0000256" key="2">
    <source>
        <dbReference type="ARBA" id="ARBA00023315"/>
    </source>
</evidence>
<dbReference type="Pfam" id="PF13508">
    <property type="entry name" value="Acetyltransf_7"/>
    <property type="match status" value="1"/>
</dbReference>
<dbReference type="GO" id="GO:0016746">
    <property type="term" value="F:acyltransferase activity"/>
    <property type="evidence" value="ECO:0007669"/>
    <property type="project" value="UniProtKB-KW"/>
</dbReference>
<dbReference type="InterPro" id="IPR000182">
    <property type="entry name" value="GNAT_dom"/>
</dbReference>
<dbReference type="PANTHER" id="PTHR43877">
    <property type="entry name" value="AMINOALKYLPHOSPHONATE N-ACETYLTRANSFERASE-RELATED-RELATED"/>
    <property type="match status" value="1"/>
</dbReference>
<dbReference type="SUPFAM" id="SSF55729">
    <property type="entry name" value="Acyl-CoA N-acyltransferases (Nat)"/>
    <property type="match status" value="1"/>
</dbReference>
<evidence type="ECO:0000313" key="5">
    <source>
        <dbReference type="Proteomes" id="UP001596244"/>
    </source>
</evidence>
<dbReference type="Proteomes" id="UP001596244">
    <property type="component" value="Unassembled WGS sequence"/>
</dbReference>
<keyword evidence="2 4" id="KW-0012">Acyltransferase</keyword>
<name>A0ABW1QB07_9CORY</name>
<proteinExistence type="predicted"/>
<protein>
    <submittedName>
        <fullName evidence="4">GNAT family N-acetyltransferase</fullName>
        <ecNumber evidence="4">2.3.-.-</ecNumber>
    </submittedName>
</protein>
<feature type="domain" description="N-acetyltransferase" evidence="3">
    <location>
        <begin position="1"/>
        <end position="146"/>
    </location>
</feature>
<evidence type="ECO:0000256" key="1">
    <source>
        <dbReference type="ARBA" id="ARBA00022679"/>
    </source>
</evidence>
<organism evidence="4 5">
    <name type="scientific">Corynebacterium nasicanis</name>
    <dbReference type="NCBI Taxonomy" id="1448267"/>
    <lineage>
        <taxon>Bacteria</taxon>
        <taxon>Bacillati</taxon>
        <taxon>Actinomycetota</taxon>
        <taxon>Actinomycetes</taxon>
        <taxon>Mycobacteriales</taxon>
        <taxon>Corynebacteriaceae</taxon>
        <taxon>Corynebacterium</taxon>
    </lineage>
</organism>
<comment type="caution">
    <text evidence="4">The sequence shown here is derived from an EMBL/GenBank/DDBJ whole genome shotgun (WGS) entry which is preliminary data.</text>
</comment>
<dbReference type="InterPro" id="IPR050832">
    <property type="entry name" value="Bact_Acetyltransf"/>
</dbReference>
<keyword evidence="5" id="KW-1185">Reference proteome</keyword>
<reference evidence="5" key="1">
    <citation type="journal article" date="2019" name="Int. J. Syst. Evol. Microbiol.">
        <title>The Global Catalogue of Microorganisms (GCM) 10K type strain sequencing project: providing services to taxonomists for standard genome sequencing and annotation.</title>
        <authorList>
            <consortium name="The Broad Institute Genomics Platform"/>
            <consortium name="The Broad Institute Genome Sequencing Center for Infectious Disease"/>
            <person name="Wu L."/>
            <person name="Ma J."/>
        </authorList>
    </citation>
    <scope>NUCLEOTIDE SEQUENCE [LARGE SCALE GENOMIC DNA]</scope>
    <source>
        <strain evidence="5">CCUG 51943</strain>
    </source>
</reference>
<keyword evidence="1 4" id="KW-0808">Transferase</keyword>
<dbReference type="InterPro" id="IPR016181">
    <property type="entry name" value="Acyl_CoA_acyltransferase"/>
</dbReference>
<dbReference type="EMBL" id="JBHSQE010000004">
    <property type="protein sequence ID" value="MFC6146576.1"/>
    <property type="molecule type" value="Genomic_DNA"/>
</dbReference>
<accession>A0ABW1QB07</accession>
<dbReference type="Gene3D" id="3.40.630.30">
    <property type="match status" value="1"/>
</dbReference>
<gene>
    <name evidence="4" type="ORF">ACFPUZ_07140</name>
</gene>
<sequence>MIIRPEVPADIPSIAAVTAAAFSEVEHSAQTEPAIIDALRAAGALSVSLVAVDDEQVIGHVAASPVLIDAHPGPFYGLGPLSVLPERQGEGIGSLLLRSVMEHLVDAEVIVLLGEPDFYARFGFAPVEGLVYPDAPAEYFLAYRNPHRRGEVSYHPAFFV</sequence>
<dbReference type="CDD" id="cd04301">
    <property type="entry name" value="NAT_SF"/>
    <property type="match status" value="1"/>
</dbReference>
<dbReference type="EC" id="2.3.-.-" evidence="4"/>
<evidence type="ECO:0000313" key="4">
    <source>
        <dbReference type="EMBL" id="MFC6146576.1"/>
    </source>
</evidence>
<dbReference type="PANTHER" id="PTHR43877:SF1">
    <property type="entry name" value="ACETYLTRANSFERASE"/>
    <property type="match status" value="1"/>
</dbReference>
<dbReference type="PROSITE" id="PS51186">
    <property type="entry name" value="GNAT"/>
    <property type="match status" value="1"/>
</dbReference>
<evidence type="ECO:0000259" key="3">
    <source>
        <dbReference type="PROSITE" id="PS51186"/>
    </source>
</evidence>
<dbReference type="RefSeq" id="WP_377001094.1">
    <property type="nucleotide sequence ID" value="NZ_JBHSQE010000004.1"/>
</dbReference>